<dbReference type="AlphaFoldDB" id="A0A6J6BRP1"/>
<evidence type="ECO:0000313" key="1">
    <source>
        <dbReference type="EMBL" id="CAB4541820.1"/>
    </source>
</evidence>
<name>A0A6J6BRP1_9ZZZZ</name>
<dbReference type="EMBL" id="CAEZSQ010000046">
    <property type="protein sequence ID" value="CAB4541820.1"/>
    <property type="molecule type" value="Genomic_DNA"/>
</dbReference>
<proteinExistence type="predicted"/>
<reference evidence="1" key="1">
    <citation type="submission" date="2020-05" db="EMBL/GenBank/DDBJ databases">
        <authorList>
            <person name="Chiriac C."/>
            <person name="Salcher M."/>
            <person name="Ghai R."/>
            <person name="Kavagutti S V."/>
        </authorList>
    </citation>
    <scope>NUCLEOTIDE SEQUENCE</scope>
</reference>
<sequence length="72" mass="7435">MGSNTVIPGISSWKPTSTQLLLLILDGKGLVTSAYGATELSFPTAVAYSKELGLYGLALAGDGSVSIFRQSI</sequence>
<accession>A0A6J6BRP1</accession>
<organism evidence="1">
    <name type="scientific">freshwater metagenome</name>
    <dbReference type="NCBI Taxonomy" id="449393"/>
    <lineage>
        <taxon>unclassified sequences</taxon>
        <taxon>metagenomes</taxon>
        <taxon>ecological metagenomes</taxon>
    </lineage>
</organism>
<protein>
    <submittedName>
        <fullName evidence="1">Unannotated protein</fullName>
    </submittedName>
</protein>
<gene>
    <name evidence="1" type="ORF">UFOPK1458_00317</name>
</gene>